<dbReference type="GO" id="GO:0005524">
    <property type="term" value="F:ATP binding"/>
    <property type="evidence" value="ECO:0007669"/>
    <property type="project" value="UniProtKB-KW"/>
</dbReference>
<sequence>MLLEVKNLRVDYHKVPAVRGLNIEIAQGEVVCMVGPNGAGKSTTAMTIAGVKRLTSGQILLDGVDISRTTPEAVAAMGVSLVPEGRRIFGRMSVRENLLIGAPLARKRGQQAQSLDRMYELFPILEQRRDQPAGQMSGGEQQQLAIARAMMTGPRLLIVDEPSLGLAPQFVDLVFSTFVRLRQEGVTILVVEQSSRRALALADRLYLVRSGGVVMEGPVDELTSNAGFEAAYFGEVGTR</sequence>
<dbReference type="CDD" id="cd03224">
    <property type="entry name" value="ABC_TM1139_LivF_branched"/>
    <property type="match status" value="1"/>
</dbReference>
<dbReference type="GO" id="GO:0016887">
    <property type="term" value="F:ATP hydrolysis activity"/>
    <property type="evidence" value="ECO:0007669"/>
    <property type="project" value="InterPro"/>
</dbReference>
<name>A0A1H6LVW6_9RHOB</name>
<dbReference type="RefSeq" id="WP_090847192.1">
    <property type="nucleotide sequence ID" value="NZ_FNXG01000002.1"/>
</dbReference>
<dbReference type="EMBL" id="FNXG01000002">
    <property type="protein sequence ID" value="SEH89668.1"/>
    <property type="molecule type" value="Genomic_DNA"/>
</dbReference>
<dbReference type="PANTHER" id="PTHR43820:SF4">
    <property type="entry name" value="HIGH-AFFINITY BRANCHED-CHAIN AMINO ACID TRANSPORT ATP-BINDING PROTEIN LIVF"/>
    <property type="match status" value="1"/>
</dbReference>
<dbReference type="SUPFAM" id="SSF52540">
    <property type="entry name" value="P-loop containing nucleoside triphosphate hydrolases"/>
    <property type="match status" value="1"/>
</dbReference>
<keyword evidence="5" id="KW-0029">Amino-acid transport</keyword>
<dbReference type="OrthoDB" id="9806149at2"/>
<accession>A0A1H6LVW6</accession>
<dbReference type="Proteomes" id="UP000199125">
    <property type="component" value="Unassembled WGS sequence"/>
</dbReference>
<dbReference type="InterPro" id="IPR003593">
    <property type="entry name" value="AAA+_ATPase"/>
</dbReference>
<dbReference type="SMART" id="SM00382">
    <property type="entry name" value="AAA"/>
    <property type="match status" value="1"/>
</dbReference>
<evidence type="ECO:0000256" key="2">
    <source>
        <dbReference type="ARBA" id="ARBA00022448"/>
    </source>
</evidence>
<dbReference type="InterPro" id="IPR027417">
    <property type="entry name" value="P-loop_NTPase"/>
</dbReference>
<dbReference type="AlphaFoldDB" id="A0A1H6LVW6"/>
<keyword evidence="3" id="KW-0547">Nucleotide-binding</keyword>
<keyword evidence="2" id="KW-0813">Transport</keyword>
<evidence type="ECO:0000256" key="3">
    <source>
        <dbReference type="ARBA" id="ARBA00022741"/>
    </source>
</evidence>
<organism evidence="7 8">
    <name type="scientific">Paracoccus alkenifer</name>
    <dbReference type="NCBI Taxonomy" id="65735"/>
    <lineage>
        <taxon>Bacteria</taxon>
        <taxon>Pseudomonadati</taxon>
        <taxon>Pseudomonadota</taxon>
        <taxon>Alphaproteobacteria</taxon>
        <taxon>Rhodobacterales</taxon>
        <taxon>Paracoccaceae</taxon>
        <taxon>Paracoccus</taxon>
    </lineage>
</organism>
<dbReference type="GO" id="GO:0015658">
    <property type="term" value="F:branched-chain amino acid transmembrane transporter activity"/>
    <property type="evidence" value="ECO:0007669"/>
    <property type="project" value="TreeGrafter"/>
</dbReference>
<evidence type="ECO:0000313" key="7">
    <source>
        <dbReference type="EMBL" id="SEH89668.1"/>
    </source>
</evidence>
<comment type="similarity">
    <text evidence="1">Belongs to the ABC transporter superfamily.</text>
</comment>
<gene>
    <name evidence="7" type="ORF">SAMN04488075_1689</name>
</gene>
<proteinExistence type="inferred from homology"/>
<dbReference type="Gene3D" id="3.40.50.300">
    <property type="entry name" value="P-loop containing nucleotide triphosphate hydrolases"/>
    <property type="match status" value="1"/>
</dbReference>
<dbReference type="GO" id="GO:0015807">
    <property type="term" value="P:L-amino acid transport"/>
    <property type="evidence" value="ECO:0007669"/>
    <property type="project" value="TreeGrafter"/>
</dbReference>
<dbReference type="PANTHER" id="PTHR43820">
    <property type="entry name" value="HIGH-AFFINITY BRANCHED-CHAIN AMINO ACID TRANSPORT ATP-BINDING PROTEIN LIVF"/>
    <property type="match status" value="1"/>
</dbReference>
<dbReference type="InterPro" id="IPR052156">
    <property type="entry name" value="BCAA_Transport_ATP-bd_LivF"/>
</dbReference>
<evidence type="ECO:0000259" key="6">
    <source>
        <dbReference type="PROSITE" id="PS50893"/>
    </source>
</evidence>
<dbReference type="Pfam" id="PF00005">
    <property type="entry name" value="ABC_tran"/>
    <property type="match status" value="1"/>
</dbReference>
<evidence type="ECO:0000256" key="5">
    <source>
        <dbReference type="ARBA" id="ARBA00022970"/>
    </source>
</evidence>
<dbReference type="InterPro" id="IPR003439">
    <property type="entry name" value="ABC_transporter-like_ATP-bd"/>
</dbReference>
<keyword evidence="8" id="KW-1185">Reference proteome</keyword>
<reference evidence="8" key="1">
    <citation type="submission" date="2016-10" db="EMBL/GenBank/DDBJ databases">
        <authorList>
            <person name="Varghese N."/>
            <person name="Submissions S."/>
        </authorList>
    </citation>
    <scope>NUCLEOTIDE SEQUENCE [LARGE SCALE GENOMIC DNA]</scope>
    <source>
        <strain evidence="8">DSM 11593</strain>
    </source>
</reference>
<dbReference type="STRING" id="65735.SAMN04488075_1689"/>
<feature type="domain" description="ABC transporter" evidence="6">
    <location>
        <begin position="3"/>
        <end position="235"/>
    </location>
</feature>
<evidence type="ECO:0000313" key="8">
    <source>
        <dbReference type="Proteomes" id="UP000199125"/>
    </source>
</evidence>
<keyword evidence="4 7" id="KW-0067">ATP-binding</keyword>
<evidence type="ECO:0000256" key="1">
    <source>
        <dbReference type="ARBA" id="ARBA00005417"/>
    </source>
</evidence>
<protein>
    <submittedName>
        <fullName evidence="7">Amino acid/amide ABC transporter ATP-binding protein 2, HAAT family</fullName>
    </submittedName>
</protein>
<evidence type="ECO:0000256" key="4">
    <source>
        <dbReference type="ARBA" id="ARBA00022840"/>
    </source>
</evidence>
<dbReference type="PROSITE" id="PS50893">
    <property type="entry name" value="ABC_TRANSPORTER_2"/>
    <property type="match status" value="1"/>
</dbReference>